<reference evidence="6" key="2">
    <citation type="submission" date="2025-08" db="UniProtKB">
        <authorList>
            <consortium name="Ensembl"/>
        </authorList>
    </citation>
    <scope>IDENTIFICATION</scope>
</reference>
<evidence type="ECO:0000259" key="5">
    <source>
        <dbReference type="Pfam" id="PF01979"/>
    </source>
</evidence>
<dbReference type="InterPro" id="IPR011059">
    <property type="entry name" value="Metal-dep_hydrolase_composite"/>
</dbReference>
<dbReference type="AlphaFoldDB" id="A0A4W6GBJ0"/>
<dbReference type="InterPro" id="IPR006680">
    <property type="entry name" value="Amidohydro-rel"/>
</dbReference>
<dbReference type="GO" id="GO:0016812">
    <property type="term" value="F:hydrolase activity, acting on carbon-nitrogen (but not peptide) bonds, in cyclic amides"/>
    <property type="evidence" value="ECO:0007669"/>
    <property type="project" value="TreeGrafter"/>
</dbReference>
<reference evidence="6" key="3">
    <citation type="submission" date="2025-09" db="UniProtKB">
        <authorList>
            <consortium name="Ensembl"/>
        </authorList>
    </citation>
    <scope>IDENTIFICATION</scope>
</reference>
<dbReference type="SUPFAM" id="SSF51338">
    <property type="entry name" value="Composite domain of metallo-dependent hydrolases"/>
    <property type="match status" value="2"/>
</dbReference>
<organism evidence="6 7">
    <name type="scientific">Lates calcarifer</name>
    <name type="common">Barramundi</name>
    <name type="synonym">Holocentrus calcarifer</name>
    <dbReference type="NCBI Taxonomy" id="8187"/>
    <lineage>
        <taxon>Eukaryota</taxon>
        <taxon>Metazoa</taxon>
        <taxon>Chordata</taxon>
        <taxon>Craniata</taxon>
        <taxon>Vertebrata</taxon>
        <taxon>Euteleostomi</taxon>
        <taxon>Actinopterygii</taxon>
        <taxon>Neopterygii</taxon>
        <taxon>Teleostei</taxon>
        <taxon>Neoteleostei</taxon>
        <taxon>Acanthomorphata</taxon>
        <taxon>Carangaria</taxon>
        <taxon>Carangaria incertae sedis</taxon>
        <taxon>Centropomidae</taxon>
        <taxon>Lates</taxon>
    </lineage>
</organism>
<evidence type="ECO:0000256" key="1">
    <source>
        <dbReference type="ARBA" id="ARBA00004496"/>
    </source>
</evidence>
<dbReference type="NCBIfam" id="TIGR02033">
    <property type="entry name" value="D-hydantoinase"/>
    <property type="match status" value="1"/>
</dbReference>
<evidence type="ECO:0000256" key="4">
    <source>
        <dbReference type="SAM" id="MobiDB-lite"/>
    </source>
</evidence>
<gene>
    <name evidence="6" type="primary">CRMP1</name>
</gene>
<dbReference type="Gene3D" id="3.20.20.140">
    <property type="entry name" value="Metal-dependent hydrolases"/>
    <property type="match status" value="2"/>
</dbReference>
<dbReference type="Proteomes" id="UP000314980">
    <property type="component" value="Unassembled WGS sequence"/>
</dbReference>
<comment type="subcellular location">
    <subcellularLocation>
        <location evidence="1">Cytoplasm</location>
    </subcellularLocation>
</comment>
<dbReference type="GO" id="GO:0005829">
    <property type="term" value="C:cytosol"/>
    <property type="evidence" value="ECO:0007669"/>
    <property type="project" value="TreeGrafter"/>
</dbReference>
<name>A0A4W6GBJ0_LATCA</name>
<sequence>MLLPGTLHRGGGCGHMVSERLLIKGGRVVNDDQSLYADVYIEDGLIKQVGENLVVPGGVKVIEANGRMVIPGGIDVNTCFMKPYLGTQPVDDFLQGTKAALAGGTTMIIDHVTPQPGDSLLEAFEHWQEAADKKACCDYSLHVDIPQWNETVKDELELLVQEKGVNSFQVYMAYKDLYQMSDSLLYEALSFLKQLGAVVLVHAENGDLIAQEQRKILGMGITGPEGHPLSRPEELEAEAVFRAITLGNRVNCPVYITKVMSKSAADTITQARRKGSVVFGEPITASLATDGSHYWSKNWAKAAAYVTSPPLSPDPTTPDHLHTLLACGDLQVVGSAHCAYKNGFCLGQVTSTNAAKIFNLYPRKGRIAVGSDADIVIWDPDSSKTITAKLQQSASEYNIFEGLECRGGPVLVLSQGRVVYEEGKLQAQQGTGRFIPCKPFPDYAYQRIKFRNQVKVKQGVTRGMYDGPVYDVIPTPKYITPAPSAKTSPTSHQPPPIRNLHQSNFSLSGAQIDDNVPRRSGHRIVAPPGGRSNITSLG</sequence>
<proteinExistence type="inferred from homology"/>
<evidence type="ECO:0000256" key="3">
    <source>
        <dbReference type="ARBA" id="ARBA00022490"/>
    </source>
</evidence>
<reference evidence="7" key="1">
    <citation type="submission" date="2015-09" db="EMBL/GenBank/DDBJ databases">
        <authorList>
            <person name="Sai Rama Sridatta P."/>
        </authorList>
    </citation>
    <scope>NUCLEOTIDE SEQUENCE [LARGE SCALE GENOMIC DNA]</scope>
</reference>
<dbReference type="InterPro" id="IPR050378">
    <property type="entry name" value="Metallo-dep_Hydrolases_sf"/>
</dbReference>
<dbReference type="Ensembl" id="ENSLCAT00010061867.1">
    <property type="protein sequence ID" value="ENSLCAP00010060247.1"/>
    <property type="gene ID" value="ENSLCAG00010028030.1"/>
</dbReference>
<dbReference type="FunFam" id="3.20.20.140:FF:000174">
    <property type="entry name" value="Dihydropyrimidinase-related protein 2"/>
    <property type="match status" value="2"/>
</dbReference>
<dbReference type="Pfam" id="PF01979">
    <property type="entry name" value="Amidohydro_1"/>
    <property type="match status" value="1"/>
</dbReference>
<dbReference type="GeneTree" id="ENSGT01030000234527"/>
<comment type="similarity">
    <text evidence="2">Belongs to the metallo-dependent hydrolases superfamily. Hydantoinase/dihydropyrimidinase family.</text>
</comment>
<dbReference type="PANTHER" id="PTHR11647:SF54">
    <property type="entry name" value="DIHYDROPYRIMIDINASE-RELATED PROTEIN 1"/>
    <property type="match status" value="1"/>
</dbReference>
<dbReference type="InterPro" id="IPR011778">
    <property type="entry name" value="Hydantoinase/dihydroPyrase"/>
</dbReference>
<dbReference type="CDD" id="cd01314">
    <property type="entry name" value="D-HYD"/>
    <property type="match status" value="1"/>
</dbReference>
<dbReference type="SUPFAM" id="SSF51556">
    <property type="entry name" value="Metallo-dependent hydrolases"/>
    <property type="match status" value="1"/>
</dbReference>
<keyword evidence="3" id="KW-0963">Cytoplasm</keyword>
<feature type="region of interest" description="Disordered" evidence="4">
    <location>
        <begin position="480"/>
        <end position="538"/>
    </location>
</feature>
<keyword evidence="7" id="KW-1185">Reference proteome</keyword>
<dbReference type="FunFam" id="2.30.40.10:FF:000021">
    <property type="entry name" value="Dihydropyrimidinase-related protein 2"/>
    <property type="match status" value="1"/>
</dbReference>
<evidence type="ECO:0000256" key="2">
    <source>
        <dbReference type="ARBA" id="ARBA00008829"/>
    </source>
</evidence>
<accession>A0A4W6GBJ0</accession>
<dbReference type="PANTHER" id="PTHR11647">
    <property type="entry name" value="HYDRANTOINASE/DIHYDROPYRIMIDINASE FAMILY MEMBER"/>
    <property type="match status" value="1"/>
</dbReference>
<feature type="compositionally biased region" description="Polar residues" evidence="4">
    <location>
        <begin position="500"/>
        <end position="509"/>
    </location>
</feature>
<dbReference type="Gene3D" id="2.30.40.10">
    <property type="entry name" value="Urease, subunit C, domain 1"/>
    <property type="match status" value="2"/>
</dbReference>
<evidence type="ECO:0000313" key="6">
    <source>
        <dbReference type="Ensembl" id="ENSLCAP00010060247.1"/>
    </source>
</evidence>
<protein>
    <submittedName>
        <fullName evidence="6">Collapsin response mediator protein 1</fullName>
    </submittedName>
</protein>
<evidence type="ECO:0000313" key="7">
    <source>
        <dbReference type="Proteomes" id="UP000314980"/>
    </source>
</evidence>
<feature type="domain" description="Amidohydrolase-related" evidence="5">
    <location>
        <begin position="68"/>
        <end position="419"/>
    </location>
</feature>
<dbReference type="InterPro" id="IPR032466">
    <property type="entry name" value="Metal_Hydrolase"/>
</dbReference>